<evidence type="ECO:0000313" key="1">
    <source>
        <dbReference type="EMBL" id="MEA5141855.1"/>
    </source>
</evidence>
<accession>A0ABU5QG59</accession>
<dbReference type="PROSITE" id="PS51257">
    <property type="entry name" value="PROKAR_LIPOPROTEIN"/>
    <property type="match status" value="1"/>
</dbReference>
<name>A0ABU5QG59_9BACT</name>
<proteinExistence type="predicted"/>
<protein>
    <submittedName>
        <fullName evidence="1">Uncharacterized protein</fullName>
    </submittedName>
</protein>
<comment type="caution">
    <text evidence="1">The sequence shown here is derived from an EMBL/GenBank/DDBJ whole genome shotgun (WGS) entry which is preliminary data.</text>
</comment>
<keyword evidence="2" id="KW-1185">Reference proteome</keyword>
<gene>
    <name evidence="1" type="ORF">VB248_22050</name>
</gene>
<dbReference type="RefSeq" id="WP_323299009.1">
    <property type="nucleotide sequence ID" value="NZ_JAYFUM010000034.1"/>
</dbReference>
<dbReference type="Proteomes" id="UP001302949">
    <property type="component" value="Unassembled WGS sequence"/>
</dbReference>
<reference evidence="1 2" key="1">
    <citation type="submission" date="2023-12" db="EMBL/GenBank/DDBJ databases">
        <title>Novel species of the genus Arcicella isolated from rivers.</title>
        <authorList>
            <person name="Lu H."/>
        </authorList>
    </citation>
    <scope>NUCLEOTIDE SEQUENCE [LARGE SCALE GENOMIC DNA]</scope>
    <source>
        <strain evidence="1 2">KCTC 23307</strain>
    </source>
</reference>
<organism evidence="1 2">
    <name type="scientific">Arcicella rigui</name>
    <dbReference type="NCBI Taxonomy" id="797020"/>
    <lineage>
        <taxon>Bacteria</taxon>
        <taxon>Pseudomonadati</taxon>
        <taxon>Bacteroidota</taxon>
        <taxon>Cytophagia</taxon>
        <taxon>Cytophagales</taxon>
        <taxon>Flectobacillaceae</taxon>
        <taxon>Arcicella</taxon>
    </lineage>
</organism>
<sequence length="275" mass="31440">MKTLIPFFVLASLIIACSTSTNKDEEKEKVKKLDTLKVGGKAVEIPKERIDTILNLSDTTFVFPNYKLIVETIDSVEVSDLYQDAKVRESIFNQYDNYYEAGKALEKYLAKTAEAKYFKREDRNLILPLDNGEAKILTNRNKGNDNDIAYCYQHFFSNINSYLLRIHYYEGVAFLLVNKANGEEVYTIGETYISPSKQKVLAICEDLESGYNINGLEMLEIKDGKYKNKFIIQGGNWAPVALKWIDDTSVVIKAKVIADEGTFETTTKFYKIKFE</sequence>
<evidence type="ECO:0000313" key="2">
    <source>
        <dbReference type="Proteomes" id="UP001302949"/>
    </source>
</evidence>
<dbReference type="EMBL" id="JAYFUM010000034">
    <property type="protein sequence ID" value="MEA5141855.1"/>
    <property type="molecule type" value="Genomic_DNA"/>
</dbReference>